<dbReference type="SUPFAM" id="SSF52518">
    <property type="entry name" value="Thiamin diphosphate-binding fold (THDP-binding)"/>
    <property type="match status" value="1"/>
</dbReference>
<evidence type="ECO:0000256" key="3">
    <source>
        <dbReference type="ARBA" id="ARBA00023052"/>
    </source>
</evidence>
<organism evidence="5 6">
    <name type="scientific">Candidatus Sulfuritelmatomonas gaucii</name>
    <dbReference type="NCBI Taxonomy" id="2043161"/>
    <lineage>
        <taxon>Bacteria</taxon>
        <taxon>Pseudomonadati</taxon>
        <taxon>Acidobacteriota</taxon>
        <taxon>Terriglobia</taxon>
        <taxon>Terriglobales</taxon>
        <taxon>Acidobacteriaceae</taxon>
        <taxon>Candidatus Sulfuritelmatomonas</taxon>
    </lineage>
</organism>
<dbReference type="Pfam" id="PF00456">
    <property type="entry name" value="Transketolase_N"/>
    <property type="match status" value="1"/>
</dbReference>
<evidence type="ECO:0000313" key="6">
    <source>
        <dbReference type="Proteomes" id="UP000239735"/>
    </source>
</evidence>
<dbReference type="Gene3D" id="3.40.50.970">
    <property type="match status" value="1"/>
</dbReference>
<dbReference type="InterPro" id="IPR005474">
    <property type="entry name" value="Transketolase_N"/>
</dbReference>
<dbReference type="EC" id="2.2.1.1" evidence="5"/>
<dbReference type="EMBL" id="OKRB01000082">
    <property type="protein sequence ID" value="SPE20061.1"/>
    <property type="molecule type" value="Genomic_DNA"/>
</dbReference>
<evidence type="ECO:0000256" key="2">
    <source>
        <dbReference type="ARBA" id="ARBA00007131"/>
    </source>
</evidence>
<gene>
    <name evidence="5" type="ORF">SBA5_260004</name>
</gene>
<evidence type="ECO:0000313" key="5">
    <source>
        <dbReference type="EMBL" id="SPE20061.1"/>
    </source>
</evidence>
<keyword evidence="5" id="KW-0808">Transferase</keyword>
<evidence type="ECO:0000256" key="1">
    <source>
        <dbReference type="ARBA" id="ARBA00001964"/>
    </source>
</evidence>
<dbReference type="AlphaFoldDB" id="A0A2N9LA06"/>
<dbReference type="InterPro" id="IPR029061">
    <property type="entry name" value="THDP-binding"/>
</dbReference>
<dbReference type="PANTHER" id="PTHR47514">
    <property type="entry name" value="TRANSKETOLASE N-TERMINAL SECTION-RELATED"/>
    <property type="match status" value="1"/>
</dbReference>
<dbReference type="CDD" id="cd02012">
    <property type="entry name" value="TPP_TK"/>
    <property type="match status" value="1"/>
</dbReference>
<dbReference type="Proteomes" id="UP000239735">
    <property type="component" value="Unassembled WGS sequence"/>
</dbReference>
<dbReference type="PANTHER" id="PTHR47514:SF1">
    <property type="entry name" value="TRANSKETOLASE N-TERMINAL SECTION-RELATED"/>
    <property type="match status" value="1"/>
</dbReference>
<protein>
    <submittedName>
        <fullName evidence="5">Putative transketolase N-terminal section</fullName>
        <ecNumber evidence="5">2.2.1.1</ecNumber>
    </submittedName>
</protein>
<dbReference type="OrthoDB" id="8732661at2"/>
<proteinExistence type="inferred from homology"/>
<comment type="similarity">
    <text evidence="2">Belongs to the transketolase family.</text>
</comment>
<accession>A0A2N9LA06</accession>
<dbReference type="GO" id="GO:0004802">
    <property type="term" value="F:transketolase activity"/>
    <property type="evidence" value="ECO:0007669"/>
    <property type="project" value="UniProtKB-EC"/>
</dbReference>
<evidence type="ECO:0000259" key="4">
    <source>
        <dbReference type="Pfam" id="PF00456"/>
    </source>
</evidence>
<reference evidence="6" key="1">
    <citation type="submission" date="2018-02" db="EMBL/GenBank/DDBJ databases">
        <authorList>
            <person name="Hausmann B."/>
        </authorList>
    </citation>
    <scope>NUCLEOTIDE SEQUENCE [LARGE SCALE GENOMIC DNA]</scope>
    <source>
        <strain evidence="6">Peat soil MAG SbA5</strain>
    </source>
</reference>
<feature type="domain" description="Transketolase N-terminal" evidence="4">
    <location>
        <begin position="17"/>
        <end position="263"/>
    </location>
</feature>
<sequence length="279" mass="30054">MAKPEEIQRIKKIAWDLRADIVKMIGVGKAGHLGGSCSLAEIVASLYFGKMHFDPKALNDPNRDRFLVSKGHSVLVQYSALVELGVIPREEMAKLKTLGGNLQGHPDMMTPGLEAVTGSLGQGLSIATGMALTLRLKKSQARVYVVIGDGELAEGQLWEAAMAAARYKLDSLTAIVDRNKIQATGPTKEIFDIPNLEGKFRAFGWNVLNVDGHDVSAILDVLDKAAAIKGGPTVIIADTIKGKGVSFAENTAAFHNGAMTKEQYDLALAEIEESRRMVQ</sequence>
<name>A0A2N9LA06_9BACT</name>
<comment type="cofactor">
    <cofactor evidence="1">
        <name>thiamine diphosphate</name>
        <dbReference type="ChEBI" id="CHEBI:58937"/>
    </cofactor>
</comment>
<keyword evidence="3" id="KW-0786">Thiamine pyrophosphate</keyword>